<keyword evidence="2" id="KW-1185">Reference proteome</keyword>
<reference evidence="1 2" key="1">
    <citation type="submission" date="2018-06" db="EMBL/GenBank/DDBJ databases">
        <title>Genomic Encyclopedia of Archaeal and Bacterial Type Strains, Phase II (KMG-II): from individual species to whole genera.</title>
        <authorList>
            <person name="Goeker M."/>
        </authorList>
    </citation>
    <scope>NUCLEOTIDE SEQUENCE [LARGE SCALE GENOMIC DNA]</scope>
    <source>
        <strain evidence="1 2">DSM 23857</strain>
    </source>
</reference>
<dbReference type="AlphaFoldDB" id="A0A327PZE0"/>
<organism evidence="1 2">
    <name type="scientific">Chitinophaga skermanii</name>
    <dbReference type="NCBI Taxonomy" id="331697"/>
    <lineage>
        <taxon>Bacteria</taxon>
        <taxon>Pseudomonadati</taxon>
        <taxon>Bacteroidota</taxon>
        <taxon>Chitinophagia</taxon>
        <taxon>Chitinophagales</taxon>
        <taxon>Chitinophagaceae</taxon>
        <taxon>Chitinophaga</taxon>
    </lineage>
</organism>
<dbReference type="Proteomes" id="UP000249547">
    <property type="component" value="Unassembled WGS sequence"/>
</dbReference>
<protein>
    <submittedName>
        <fullName evidence="1">Uncharacterized protein</fullName>
    </submittedName>
</protein>
<comment type="caution">
    <text evidence="1">The sequence shown here is derived from an EMBL/GenBank/DDBJ whole genome shotgun (WGS) entry which is preliminary data.</text>
</comment>
<sequence length="51" mass="6292">MEHQNLSWNERCELGWEAWSEEQWQDWEDGQIADHEAIIELKYPCEKKQED</sequence>
<evidence type="ECO:0000313" key="1">
    <source>
        <dbReference type="EMBL" id="RAI96984.1"/>
    </source>
</evidence>
<name>A0A327PZE0_9BACT</name>
<gene>
    <name evidence="1" type="ORF">LX64_05184</name>
</gene>
<evidence type="ECO:0000313" key="2">
    <source>
        <dbReference type="Proteomes" id="UP000249547"/>
    </source>
</evidence>
<proteinExistence type="predicted"/>
<dbReference type="EMBL" id="QLLL01000019">
    <property type="protein sequence ID" value="RAI96984.1"/>
    <property type="molecule type" value="Genomic_DNA"/>
</dbReference>
<accession>A0A327PZE0</accession>